<evidence type="ECO:0000313" key="5">
    <source>
        <dbReference type="EMBL" id="AEH08711.1"/>
    </source>
</evidence>
<dbReference type="PANTHER" id="PTHR43191">
    <property type="entry name" value="RRNA METHYLTRANSFERASE 3"/>
    <property type="match status" value="1"/>
</dbReference>
<feature type="region of interest" description="Disordered" evidence="3">
    <location>
        <begin position="1"/>
        <end position="27"/>
    </location>
</feature>
<dbReference type="CDD" id="cd18095">
    <property type="entry name" value="SpoU-like_rRNA-MTase"/>
    <property type="match status" value="1"/>
</dbReference>
<keyword evidence="2 5" id="KW-0808">Transferase</keyword>
<dbReference type="InterPro" id="IPR029026">
    <property type="entry name" value="tRNA_m1G_MTases_N"/>
</dbReference>
<dbReference type="GO" id="GO:0008173">
    <property type="term" value="F:RNA methyltransferase activity"/>
    <property type="evidence" value="ECO:0007669"/>
    <property type="project" value="InterPro"/>
</dbReference>
<dbReference type="GO" id="GO:0032259">
    <property type="term" value="P:methylation"/>
    <property type="evidence" value="ECO:0007669"/>
    <property type="project" value="UniProtKB-KW"/>
</dbReference>
<dbReference type="InterPro" id="IPR029064">
    <property type="entry name" value="Ribosomal_eL30-like_sf"/>
</dbReference>
<organism evidence="5 6">
    <name type="scientific">Candidatus Protofrankia datiscae</name>
    <dbReference type="NCBI Taxonomy" id="2716812"/>
    <lineage>
        <taxon>Bacteria</taxon>
        <taxon>Bacillati</taxon>
        <taxon>Actinomycetota</taxon>
        <taxon>Actinomycetes</taxon>
        <taxon>Frankiales</taxon>
        <taxon>Frankiaceae</taxon>
        <taxon>Protofrankia</taxon>
    </lineage>
</organism>
<feature type="compositionally biased region" description="Basic and acidic residues" evidence="3">
    <location>
        <begin position="1"/>
        <end position="20"/>
    </location>
</feature>
<dbReference type="SUPFAM" id="SSF55315">
    <property type="entry name" value="L30e-like"/>
    <property type="match status" value="1"/>
</dbReference>
<dbReference type="EMBL" id="CP002801">
    <property type="protein sequence ID" value="AEH08711.1"/>
    <property type="molecule type" value="Genomic_DNA"/>
</dbReference>
<evidence type="ECO:0000256" key="3">
    <source>
        <dbReference type="SAM" id="MobiDB-lite"/>
    </source>
</evidence>
<evidence type="ECO:0000256" key="2">
    <source>
        <dbReference type="ARBA" id="ARBA00022679"/>
    </source>
</evidence>
<sequence>MRLAERADRSDARAGGELKSGDGSGLDVIEIDDPADERVRDYVGLTDVALRRRREPAEGLFIAEGEMVIERARRAGYRPRSLLVGPAKVATVPADLEPGVPVYLAGPDVLATITGFQVHRGALASMCRRPPAPAADVLATARRVLVCEDIVSHTNLGAIFRSAAGLGMDAVLLSPSCADPLYRRSVRVSMGEVFAVPYARLDPWPAALSLLVKHGFMLVALTPSATAVPLDELAVSSYDRLALLLGSEGPGLTRDALGVATVRVRIPMAHGVDSLNVAATAAIACYVLGRAVTGRAGSAVTA</sequence>
<dbReference type="InterPro" id="IPR001537">
    <property type="entry name" value="SpoU_MeTrfase"/>
</dbReference>
<evidence type="ECO:0000259" key="4">
    <source>
        <dbReference type="Pfam" id="PF00588"/>
    </source>
</evidence>
<dbReference type="SUPFAM" id="SSF75217">
    <property type="entry name" value="alpha/beta knot"/>
    <property type="match status" value="1"/>
</dbReference>
<name>F8B087_9ACTN</name>
<dbReference type="InterPro" id="IPR029028">
    <property type="entry name" value="Alpha/beta_knot_MTases"/>
</dbReference>
<dbReference type="PANTHER" id="PTHR43191:SF12">
    <property type="entry name" value="RRNA METHYLASE"/>
    <property type="match status" value="1"/>
</dbReference>
<dbReference type="HOGENOM" id="CLU_021322_3_3_11"/>
<dbReference type="Pfam" id="PF00588">
    <property type="entry name" value="SpoU_methylase"/>
    <property type="match status" value="1"/>
</dbReference>
<dbReference type="KEGG" id="fsy:FsymDg_1221"/>
<dbReference type="Gene3D" id="3.30.1330.30">
    <property type="match status" value="1"/>
</dbReference>
<accession>F8B087</accession>
<evidence type="ECO:0000256" key="1">
    <source>
        <dbReference type="ARBA" id="ARBA00022603"/>
    </source>
</evidence>
<dbReference type="Proteomes" id="UP000001549">
    <property type="component" value="Chromosome"/>
</dbReference>
<reference evidence="5 6" key="1">
    <citation type="submission" date="2011-05" db="EMBL/GenBank/DDBJ databases">
        <title>Complete sequence of chromosome of Frankia symbiont of Datisca glomerata.</title>
        <authorList>
            <consortium name="US DOE Joint Genome Institute"/>
            <person name="Lucas S."/>
            <person name="Han J."/>
            <person name="Lapidus A."/>
            <person name="Cheng J.-F."/>
            <person name="Goodwin L."/>
            <person name="Pitluck S."/>
            <person name="Peters L."/>
            <person name="Mikhailova N."/>
            <person name="Chertkov O."/>
            <person name="Teshima H."/>
            <person name="Han C."/>
            <person name="Tapia R."/>
            <person name="Land M."/>
            <person name="Hauser L."/>
            <person name="Kyrpides N."/>
            <person name="Ivanova N."/>
            <person name="Pagani I."/>
            <person name="Berry A."/>
            <person name="Pawlowski K."/>
            <person name="Persson T."/>
            <person name="Vanden Heuvel B."/>
            <person name="Benson D."/>
            <person name="Woyke T."/>
        </authorList>
    </citation>
    <scope>NUCLEOTIDE SEQUENCE [LARGE SCALE GENOMIC DNA]</scope>
    <source>
        <strain evidence="6">4085684</strain>
    </source>
</reference>
<dbReference type="Gene3D" id="3.40.1280.10">
    <property type="match status" value="1"/>
</dbReference>
<evidence type="ECO:0000313" key="6">
    <source>
        <dbReference type="Proteomes" id="UP000001549"/>
    </source>
</evidence>
<keyword evidence="1 5" id="KW-0489">Methyltransferase</keyword>
<dbReference type="GO" id="GO:0003723">
    <property type="term" value="F:RNA binding"/>
    <property type="evidence" value="ECO:0007669"/>
    <property type="project" value="InterPro"/>
</dbReference>
<dbReference type="GO" id="GO:0006396">
    <property type="term" value="P:RNA processing"/>
    <property type="evidence" value="ECO:0007669"/>
    <property type="project" value="InterPro"/>
</dbReference>
<gene>
    <name evidence="5" type="ordered locus">FsymDg_1221</name>
</gene>
<protein>
    <submittedName>
        <fullName evidence="5">tRNA/rRNA methyltransferase (SpoU)</fullName>
    </submittedName>
</protein>
<keyword evidence="6" id="KW-1185">Reference proteome</keyword>
<proteinExistence type="predicted"/>
<dbReference type="eggNOG" id="COG0566">
    <property type="taxonomic scope" value="Bacteria"/>
</dbReference>
<dbReference type="AlphaFoldDB" id="F8B087"/>
<dbReference type="InterPro" id="IPR051259">
    <property type="entry name" value="rRNA_Methyltransferase"/>
</dbReference>
<dbReference type="STRING" id="656024.FsymDg_1221"/>
<feature type="domain" description="tRNA/rRNA methyltransferase SpoU type" evidence="4">
    <location>
        <begin position="144"/>
        <end position="286"/>
    </location>
</feature>